<evidence type="ECO:0000313" key="1">
    <source>
        <dbReference type="EMBL" id="MBX60093.1"/>
    </source>
</evidence>
<name>A0A2P2PZJ8_RHIMU</name>
<sequence>MISLSRTRKPRSCFLFFFIFFFVFPLKNLVTFAHKQKKALAAAFISLHRSV</sequence>
<reference evidence="1" key="1">
    <citation type="submission" date="2018-02" db="EMBL/GenBank/DDBJ databases">
        <title>Rhizophora mucronata_Transcriptome.</title>
        <authorList>
            <person name="Meera S.P."/>
            <person name="Sreeshan A."/>
            <person name="Augustine A."/>
        </authorList>
    </citation>
    <scope>NUCLEOTIDE SEQUENCE</scope>
    <source>
        <tissue evidence="1">Leaf</tissue>
    </source>
</reference>
<accession>A0A2P2PZJ8</accession>
<dbReference type="AlphaFoldDB" id="A0A2P2PZJ8"/>
<organism evidence="1">
    <name type="scientific">Rhizophora mucronata</name>
    <name type="common">Asiatic mangrove</name>
    <dbReference type="NCBI Taxonomy" id="61149"/>
    <lineage>
        <taxon>Eukaryota</taxon>
        <taxon>Viridiplantae</taxon>
        <taxon>Streptophyta</taxon>
        <taxon>Embryophyta</taxon>
        <taxon>Tracheophyta</taxon>
        <taxon>Spermatophyta</taxon>
        <taxon>Magnoliopsida</taxon>
        <taxon>eudicotyledons</taxon>
        <taxon>Gunneridae</taxon>
        <taxon>Pentapetalae</taxon>
        <taxon>rosids</taxon>
        <taxon>fabids</taxon>
        <taxon>Malpighiales</taxon>
        <taxon>Rhizophoraceae</taxon>
        <taxon>Rhizophora</taxon>
    </lineage>
</organism>
<proteinExistence type="predicted"/>
<protein>
    <submittedName>
        <fullName evidence="1">Uncharacterized protein</fullName>
    </submittedName>
</protein>
<dbReference type="EMBL" id="GGEC01079609">
    <property type="protein sequence ID" value="MBX60093.1"/>
    <property type="molecule type" value="Transcribed_RNA"/>
</dbReference>